<dbReference type="EMBL" id="CM035407">
    <property type="protein sequence ID" value="KAH7445129.1"/>
    <property type="molecule type" value="Genomic_DNA"/>
</dbReference>
<reference evidence="2" key="1">
    <citation type="submission" date="2021-08" db="EMBL/GenBank/DDBJ databases">
        <title>WGS assembly of Ceratopteris richardii.</title>
        <authorList>
            <person name="Marchant D.B."/>
            <person name="Chen G."/>
            <person name="Jenkins J."/>
            <person name="Shu S."/>
            <person name="Leebens-Mack J."/>
            <person name="Grimwood J."/>
            <person name="Schmutz J."/>
            <person name="Soltis P."/>
            <person name="Soltis D."/>
            <person name="Chen Z.-H."/>
        </authorList>
    </citation>
    <scope>NUCLEOTIDE SEQUENCE</scope>
    <source>
        <strain evidence="2">Whitten #5841</strain>
        <tissue evidence="2">Leaf</tissue>
    </source>
</reference>
<evidence type="ECO:0000256" key="1">
    <source>
        <dbReference type="SAM" id="SignalP"/>
    </source>
</evidence>
<name>A0A8T2VKZ3_CERRI</name>
<gene>
    <name evidence="2" type="ORF">KP509_02G108300</name>
</gene>
<keyword evidence="3" id="KW-1185">Reference proteome</keyword>
<sequence>MIAIHIHTVLISSMRLLVSLHSFCSHHLLKHIDVNVEQSQRRSLWCNRSWS</sequence>
<feature type="chain" id="PRO_5035876880" evidence="1">
    <location>
        <begin position="20"/>
        <end position="51"/>
    </location>
</feature>
<organism evidence="2 3">
    <name type="scientific">Ceratopteris richardii</name>
    <name type="common">Triangle waterfern</name>
    <dbReference type="NCBI Taxonomy" id="49495"/>
    <lineage>
        <taxon>Eukaryota</taxon>
        <taxon>Viridiplantae</taxon>
        <taxon>Streptophyta</taxon>
        <taxon>Embryophyta</taxon>
        <taxon>Tracheophyta</taxon>
        <taxon>Polypodiopsida</taxon>
        <taxon>Polypodiidae</taxon>
        <taxon>Polypodiales</taxon>
        <taxon>Pteridineae</taxon>
        <taxon>Pteridaceae</taxon>
        <taxon>Parkerioideae</taxon>
        <taxon>Ceratopteris</taxon>
    </lineage>
</organism>
<evidence type="ECO:0000313" key="2">
    <source>
        <dbReference type="EMBL" id="KAH7445129.1"/>
    </source>
</evidence>
<feature type="signal peptide" evidence="1">
    <location>
        <begin position="1"/>
        <end position="19"/>
    </location>
</feature>
<proteinExistence type="predicted"/>
<dbReference type="Proteomes" id="UP000825935">
    <property type="component" value="Chromosome 2"/>
</dbReference>
<accession>A0A8T2VKZ3</accession>
<dbReference type="AlphaFoldDB" id="A0A8T2VKZ3"/>
<keyword evidence="1" id="KW-0732">Signal</keyword>
<protein>
    <submittedName>
        <fullName evidence="2">Uncharacterized protein</fullName>
    </submittedName>
</protein>
<evidence type="ECO:0000313" key="3">
    <source>
        <dbReference type="Proteomes" id="UP000825935"/>
    </source>
</evidence>
<comment type="caution">
    <text evidence="2">The sequence shown here is derived from an EMBL/GenBank/DDBJ whole genome shotgun (WGS) entry which is preliminary data.</text>
</comment>